<proteinExistence type="predicted"/>
<dbReference type="SUPFAM" id="SSF54211">
    <property type="entry name" value="Ribosomal protein S5 domain 2-like"/>
    <property type="match status" value="1"/>
</dbReference>
<keyword evidence="3" id="KW-0255">Endonuclease</keyword>
<dbReference type="RefSeq" id="WP_201677287.1">
    <property type="nucleotide sequence ID" value="NZ_JAEQNE010000009.1"/>
</dbReference>
<protein>
    <submittedName>
        <fullName evidence="6">Ribonuclease P protein component</fullName>
    </submittedName>
</protein>
<dbReference type="PANTHER" id="PTHR33992">
    <property type="entry name" value="RIBONUCLEASE P PROTEIN COMPONENT"/>
    <property type="match status" value="1"/>
</dbReference>
<evidence type="ECO:0000256" key="3">
    <source>
        <dbReference type="ARBA" id="ARBA00022759"/>
    </source>
</evidence>
<dbReference type="Proteomes" id="UP000599109">
    <property type="component" value="Unassembled WGS sequence"/>
</dbReference>
<sequence length="148" mass="16041">MQRLKTRAQYEAAMAGGTVSRTPHFVLHRAPLAAPSEPSEAPSPTTGAAGAVAVSGAGRARPLFPVREEPWVGAVVPKRWAKRAVTRNGIRRQIYAVSASYASRLPAAAHVVRLRMDFARAEFPSAWSDALKASVRRELLQLFERVAA</sequence>
<evidence type="ECO:0000313" key="7">
    <source>
        <dbReference type="Proteomes" id="UP000599109"/>
    </source>
</evidence>
<dbReference type="GO" id="GO:0042781">
    <property type="term" value="F:3'-tRNA processing endoribonuclease activity"/>
    <property type="evidence" value="ECO:0007669"/>
    <property type="project" value="TreeGrafter"/>
</dbReference>
<dbReference type="InterPro" id="IPR020568">
    <property type="entry name" value="Ribosomal_Su5_D2-typ_SF"/>
</dbReference>
<evidence type="ECO:0000313" key="6">
    <source>
        <dbReference type="EMBL" id="MBL0394611.1"/>
    </source>
</evidence>
<dbReference type="EMBL" id="JAEQNE010000009">
    <property type="protein sequence ID" value="MBL0394611.1"/>
    <property type="molecule type" value="Genomic_DNA"/>
</dbReference>
<dbReference type="GO" id="GO:0030677">
    <property type="term" value="C:ribonuclease P complex"/>
    <property type="evidence" value="ECO:0007669"/>
    <property type="project" value="TreeGrafter"/>
</dbReference>
<dbReference type="AlphaFoldDB" id="A0A936Z636"/>
<name>A0A936Z636_9BURK</name>
<organism evidence="6 7">
    <name type="scientific">Ramlibacter monticola</name>
    <dbReference type="NCBI Taxonomy" id="1926872"/>
    <lineage>
        <taxon>Bacteria</taxon>
        <taxon>Pseudomonadati</taxon>
        <taxon>Pseudomonadota</taxon>
        <taxon>Betaproteobacteria</taxon>
        <taxon>Burkholderiales</taxon>
        <taxon>Comamonadaceae</taxon>
        <taxon>Ramlibacter</taxon>
    </lineage>
</organism>
<reference evidence="6 7" key="1">
    <citation type="journal article" date="2017" name="Int. J. Syst. Evol. Microbiol.">
        <title>Ramlibacter monticola sp. nov., isolated from forest soil.</title>
        <authorList>
            <person name="Chaudhary D.K."/>
            <person name="Kim J."/>
        </authorList>
    </citation>
    <scope>NUCLEOTIDE SEQUENCE [LARGE SCALE GENOMIC DNA]</scope>
    <source>
        <strain evidence="6 7">KACC 19175</strain>
    </source>
</reference>
<keyword evidence="1" id="KW-0819">tRNA processing</keyword>
<evidence type="ECO:0000256" key="4">
    <source>
        <dbReference type="ARBA" id="ARBA00022801"/>
    </source>
</evidence>
<dbReference type="GO" id="GO:0000049">
    <property type="term" value="F:tRNA binding"/>
    <property type="evidence" value="ECO:0007669"/>
    <property type="project" value="InterPro"/>
</dbReference>
<keyword evidence="2" id="KW-0540">Nuclease</keyword>
<keyword evidence="5" id="KW-0694">RNA-binding</keyword>
<gene>
    <name evidence="6" type="ORF">JJ685_25970</name>
</gene>
<dbReference type="InterPro" id="IPR000100">
    <property type="entry name" value="RNase_P"/>
</dbReference>
<dbReference type="InterPro" id="IPR014721">
    <property type="entry name" value="Ribsml_uS5_D2-typ_fold_subgr"/>
</dbReference>
<dbReference type="GO" id="GO:0004526">
    <property type="term" value="F:ribonuclease P activity"/>
    <property type="evidence" value="ECO:0007669"/>
    <property type="project" value="InterPro"/>
</dbReference>
<keyword evidence="4" id="KW-0378">Hydrolase</keyword>
<dbReference type="Gene3D" id="3.30.230.10">
    <property type="match status" value="1"/>
</dbReference>
<keyword evidence="7" id="KW-1185">Reference proteome</keyword>
<comment type="caution">
    <text evidence="6">The sequence shown here is derived from an EMBL/GenBank/DDBJ whole genome shotgun (WGS) entry which is preliminary data.</text>
</comment>
<accession>A0A936Z636</accession>
<evidence type="ECO:0000256" key="2">
    <source>
        <dbReference type="ARBA" id="ARBA00022722"/>
    </source>
</evidence>
<evidence type="ECO:0000256" key="5">
    <source>
        <dbReference type="ARBA" id="ARBA00022884"/>
    </source>
</evidence>
<dbReference type="Pfam" id="PF00825">
    <property type="entry name" value="Ribonuclease_P"/>
    <property type="match status" value="1"/>
</dbReference>
<dbReference type="PANTHER" id="PTHR33992:SF1">
    <property type="entry name" value="RIBONUCLEASE P PROTEIN COMPONENT"/>
    <property type="match status" value="1"/>
</dbReference>
<evidence type="ECO:0000256" key="1">
    <source>
        <dbReference type="ARBA" id="ARBA00022694"/>
    </source>
</evidence>